<gene>
    <name evidence="13" type="ORF">C7M61_002421</name>
</gene>
<dbReference type="InterPro" id="IPR039949">
    <property type="entry name" value="NAA40"/>
</dbReference>
<dbReference type="InterPro" id="IPR016181">
    <property type="entry name" value="Acyl_CoA_acyltransferase"/>
</dbReference>
<evidence type="ECO:0000256" key="2">
    <source>
        <dbReference type="ARBA" id="ARBA00004496"/>
    </source>
</evidence>
<evidence type="ECO:0000313" key="14">
    <source>
        <dbReference type="Proteomes" id="UP000241107"/>
    </source>
</evidence>
<dbReference type="STRING" id="418784.A0A2P7YT21"/>
<keyword evidence="9" id="KW-0012">Acyltransferase</keyword>
<comment type="catalytic activity">
    <reaction evidence="11">
        <text>N-terminal L-seryl-[histone H4] + acetyl-CoA = N-terminal N(alpha)-acetyl-L-seryl-[histone H4] + CoA + H(+)</text>
        <dbReference type="Rhea" id="RHEA:50596"/>
        <dbReference type="Rhea" id="RHEA-COMP:12740"/>
        <dbReference type="Rhea" id="RHEA-COMP:12743"/>
        <dbReference type="ChEBI" id="CHEBI:15378"/>
        <dbReference type="ChEBI" id="CHEBI:57287"/>
        <dbReference type="ChEBI" id="CHEBI:57288"/>
        <dbReference type="ChEBI" id="CHEBI:64738"/>
        <dbReference type="ChEBI" id="CHEBI:83690"/>
        <dbReference type="EC" id="2.3.1.257"/>
    </reaction>
</comment>
<protein>
    <recommendedName>
        <fullName evidence="5">N-alpha-acetyltransferase 40</fullName>
        <ecNumber evidence="4">2.3.1.257</ecNumber>
    </recommendedName>
</protein>
<evidence type="ECO:0000256" key="9">
    <source>
        <dbReference type="ARBA" id="ARBA00023315"/>
    </source>
</evidence>
<evidence type="ECO:0000313" key="13">
    <source>
        <dbReference type="EMBL" id="PSK39108.1"/>
    </source>
</evidence>
<evidence type="ECO:0000256" key="10">
    <source>
        <dbReference type="ARBA" id="ARBA00047821"/>
    </source>
</evidence>
<comment type="subcellular location">
    <subcellularLocation>
        <location evidence="2">Cytoplasm</location>
    </subcellularLocation>
    <subcellularLocation>
        <location evidence="1">Nucleus</location>
    </subcellularLocation>
</comment>
<dbReference type="RefSeq" id="XP_024714294.1">
    <property type="nucleotide sequence ID" value="XM_024857795.1"/>
</dbReference>
<dbReference type="OrthoDB" id="424551at2759"/>
<dbReference type="Gene3D" id="3.40.630.30">
    <property type="match status" value="1"/>
</dbReference>
<dbReference type="AlphaFoldDB" id="A0A2P7YT21"/>
<keyword evidence="8" id="KW-0539">Nucleus</keyword>
<proteinExistence type="inferred from homology"/>
<evidence type="ECO:0000256" key="7">
    <source>
        <dbReference type="ARBA" id="ARBA00022679"/>
    </source>
</evidence>
<dbReference type="VEuPathDB" id="FungiDB:C7M61_002421"/>
<evidence type="ECO:0000256" key="11">
    <source>
        <dbReference type="ARBA" id="ARBA00049524"/>
    </source>
</evidence>
<comment type="caution">
    <text evidence="13">The sequence shown here is derived from an EMBL/GenBank/DDBJ whole genome shotgun (WGS) entry which is preliminary data.</text>
</comment>
<comment type="catalytic activity">
    <reaction evidence="10">
        <text>N-terminal L-seryl-[histone H2A] + acetyl-CoA = N-terminal N(alpha)-acetyl-L-seryl-[histone H2A] + CoA + H(+)</text>
        <dbReference type="Rhea" id="RHEA:50600"/>
        <dbReference type="Rhea" id="RHEA-COMP:12742"/>
        <dbReference type="Rhea" id="RHEA-COMP:12744"/>
        <dbReference type="ChEBI" id="CHEBI:15378"/>
        <dbReference type="ChEBI" id="CHEBI:57287"/>
        <dbReference type="ChEBI" id="CHEBI:57288"/>
        <dbReference type="ChEBI" id="CHEBI:64738"/>
        <dbReference type="ChEBI" id="CHEBI:83690"/>
        <dbReference type="EC" id="2.3.1.257"/>
    </reaction>
</comment>
<dbReference type="GO" id="GO:0043998">
    <property type="term" value="F:histone H2A acetyltransferase activity"/>
    <property type="evidence" value="ECO:0007669"/>
    <property type="project" value="InterPro"/>
</dbReference>
<dbReference type="CDD" id="cd04301">
    <property type="entry name" value="NAT_SF"/>
    <property type="match status" value="1"/>
</dbReference>
<organism evidence="13 14">
    <name type="scientific">Candidozyma pseudohaemuli</name>
    <dbReference type="NCBI Taxonomy" id="418784"/>
    <lineage>
        <taxon>Eukaryota</taxon>
        <taxon>Fungi</taxon>
        <taxon>Dikarya</taxon>
        <taxon>Ascomycota</taxon>
        <taxon>Saccharomycotina</taxon>
        <taxon>Pichiomycetes</taxon>
        <taxon>Metschnikowiaceae</taxon>
        <taxon>Candidozyma</taxon>
    </lineage>
</organism>
<keyword evidence="14" id="KW-1185">Reference proteome</keyword>
<dbReference type="Proteomes" id="UP000241107">
    <property type="component" value="Unassembled WGS sequence"/>
</dbReference>
<name>A0A2P7YT21_9ASCO</name>
<dbReference type="PROSITE" id="PS51186">
    <property type="entry name" value="GNAT"/>
    <property type="match status" value="1"/>
</dbReference>
<evidence type="ECO:0000256" key="3">
    <source>
        <dbReference type="ARBA" id="ARBA00008870"/>
    </source>
</evidence>
<dbReference type="SUPFAM" id="SSF55729">
    <property type="entry name" value="Acyl-CoA N-acyltransferases (Nat)"/>
    <property type="match status" value="1"/>
</dbReference>
<keyword evidence="6" id="KW-0963">Cytoplasm</keyword>
<reference evidence="13 14" key="1">
    <citation type="submission" date="2018-03" db="EMBL/GenBank/DDBJ databases">
        <title>Candida pseudohaemulonii genome assembly and annotation.</title>
        <authorList>
            <person name="Munoz J.F."/>
            <person name="Gade L.G."/>
            <person name="Chow N.A."/>
            <person name="Litvintseva A.P."/>
            <person name="Loparev V.N."/>
            <person name="Cuomo C.A."/>
        </authorList>
    </citation>
    <scope>NUCLEOTIDE SEQUENCE [LARGE SCALE GENOMIC DNA]</scope>
    <source>
        <strain evidence="13 14">B12108</strain>
    </source>
</reference>
<evidence type="ECO:0000256" key="8">
    <source>
        <dbReference type="ARBA" id="ARBA00023242"/>
    </source>
</evidence>
<dbReference type="PANTHER" id="PTHR20531">
    <property type="entry name" value="N-ALPHA-ACETYLTRANSFERASE 40"/>
    <property type="match status" value="1"/>
</dbReference>
<dbReference type="GO" id="GO:0005737">
    <property type="term" value="C:cytoplasm"/>
    <property type="evidence" value="ECO:0007669"/>
    <property type="project" value="UniProtKB-SubCell"/>
</dbReference>
<dbReference type="GO" id="GO:1990189">
    <property type="term" value="F:protein N-terminal-serine acetyltransferase activity"/>
    <property type="evidence" value="ECO:0007669"/>
    <property type="project" value="UniProtKB-EC"/>
</dbReference>
<dbReference type="GO" id="GO:0005634">
    <property type="term" value="C:nucleus"/>
    <property type="evidence" value="ECO:0007669"/>
    <property type="project" value="UniProtKB-SubCell"/>
</dbReference>
<dbReference type="PANTHER" id="PTHR20531:SF1">
    <property type="entry name" value="N-ALPHA-ACETYLTRANSFERASE 40"/>
    <property type="match status" value="1"/>
</dbReference>
<evidence type="ECO:0000256" key="4">
    <source>
        <dbReference type="ARBA" id="ARBA00012950"/>
    </source>
</evidence>
<accession>A0A2P7YT21</accession>
<evidence type="ECO:0000256" key="6">
    <source>
        <dbReference type="ARBA" id="ARBA00022490"/>
    </source>
</evidence>
<dbReference type="GO" id="GO:0010485">
    <property type="term" value="F:histone H4 acetyltransferase activity"/>
    <property type="evidence" value="ECO:0007669"/>
    <property type="project" value="InterPro"/>
</dbReference>
<evidence type="ECO:0000259" key="12">
    <source>
        <dbReference type="PROSITE" id="PS51186"/>
    </source>
</evidence>
<keyword evidence="7" id="KW-0808">Transferase</keyword>
<evidence type="ECO:0000256" key="1">
    <source>
        <dbReference type="ARBA" id="ARBA00004123"/>
    </source>
</evidence>
<dbReference type="EMBL" id="PYFQ01000004">
    <property type="protein sequence ID" value="PSK39108.1"/>
    <property type="molecule type" value="Genomic_DNA"/>
</dbReference>
<feature type="domain" description="N-acetyltransferase" evidence="12">
    <location>
        <begin position="36"/>
        <end position="213"/>
    </location>
</feature>
<comment type="similarity">
    <text evidence="3">Belongs to the acetyltransferase family. NAA40 subfamily.</text>
</comment>
<sequence length="215" mass="24978">MAFDEYDPETVIPLVKLMLEFAKKIFPSTLEANGQVLHRKLAHGKGVHLEQSVAIVNHCMGPLYVAHKGKGWKKQKEDELREIGLLFIWYALEDSPKMGALVVCKLVDEHTLYLYEIQVLPDYQNHQWGTNLMNSFHALAKKLDETSLNDTELDETLRANCTTEYTGLTVFPDNERALKWYKQLGYTYSPDSPRDRKTRLRVIKPDYYELEREVD</sequence>
<dbReference type="EC" id="2.3.1.257" evidence="4"/>
<dbReference type="GeneID" id="36565810"/>
<evidence type="ECO:0000256" key="5">
    <source>
        <dbReference type="ARBA" id="ARBA00015043"/>
    </source>
</evidence>
<dbReference type="InterPro" id="IPR000182">
    <property type="entry name" value="GNAT_dom"/>
</dbReference>